<name>A0A6J4VBF7_9BACT</name>
<gene>
    <name evidence="1" type="ORF">AVDCRST_MAG87-2274</name>
</gene>
<organism evidence="1">
    <name type="scientific">uncultured Thermomicrobiales bacterium</name>
    <dbReference type="NCBI Taxonomy" id="1645740"/>
    <lineage>
        <taxon>Bacteria</taxon>
        <taxon>Pseudomonadati</taxon>
        <taxon>Thermomicrobiota</taxon>
        <taxon>Thermomicrobia</taxon>
        <taxon>Thermomicrobiales</taxon>
        <taxon>environmental samples</taxon>
    </lineage>
</organism>
<sequence>MIMQEHVITPFWTRTKHPGKERIGVIHSDAPGRRNLHPGAVGYAGHGGRLYRDPIRTVPAVAPRRAAR</sequence>
<dbReference type="EMBL" id="CADCWJ010000507">
    <property type="protein sequence ID" value="CAA9569501.1"/>
    <property type="molecule type" value="Genomic_DNA"/>
</dbReference>
<evidence type="ECO:0000313" key="1">
    <source>
        <dbReference type="EMBL" id="CAA9569501.1"/>
    </source>
</evidence>
<protein>
    <submittedName>
        <fullName evidence="1">Uncharacterized protein</fullName>
    </submittedName>
</protein>
<proteinExistence type="predicted"/>
<accession>A0A6J4VBF7</accession>
<dbReference type="AlphaFoldDB" id="A0A6J4VBF7"/>
<reference evidence="1" key="1">
    <citation type="submission" date="2020-02" db="EMBL/GenBank/DDBJ databases">
        <authorList>
            <person name="Meier V. D."/>
        </authorList>
    </citation>
    <scope>NUCLEOTIDE SEQUENCE</scope>
    <source>
        <strain evidence="1">AVDCRST_MAG87</strain>
    </source>
</reference>